<accession>A0A1M7AUQ0</accession>
<dbReference type="STRING" id="1848.SAMN05443637_13016"/>
<dbReference type="InterPro" id="IPR025498">
    <property type="entry name" value="DUF4389"/>
</dbReference>
<dbReference type="Pfam" id="PF14333">
    <property type="entry name" value="DUF4389"/>
    <property type="match status" value="2"/>
</dbReference>
<evidence type="ECO:0008006" key="4">
    <source>
        <dbReference type="Google" id="ProtNLM"/>
    </source>
</evidence>
<evidence type="ECO:0000256" key="1">
    <source>
        <dbReference type="SAM" id="Phobius"/>
    </source>
</evidence>
<gene>
    <name evidence="2" type="ORF">SAMN05443637_13016</name>
</gene>
<feature type="transmembrane region" description="Helical" evidence="1">
    <location>
        <begin position="429"/>
        <end position="452"/>
    </location>
</feature>
<keyword evidence="1" id="KW-1133">Transmembrane helix</keyword>
<reference evidence="2 3" key="1">
    <citation type="submission" date="2016-11" db="EMBL/GenBank/DDBJ databases">
        <authorList>
            <person name="Jaros S."/>
            <person name="Januszkiewicz K."/>
            <person name="Wedrychowicz H."/>
        </authorList>
    </citation>
    <scope>NUCLEOTIDE SEQUENCE [LARGE SCALE GENOMIC DNA]</scope>
    <source>
        <strain evidence="2 3">DSM 43832</strain>
    </source>
</reference>
<feature type="transmembrane region" description="Helical" evidence="1">
    <location>
        <begin position="152"/>
        <end position="173"/>
    </location>
</feature>
<evidence type="ECO:0000313" key="2">
    <source>
        <dbReference type="EMBL" id="SHL46401.1"/>
    </source>
</evidence>
<keyword evidence="1" id="KW-0472">Membrane</keyword>
<keyword evidence="3" id="KW-1185">Reference proteome</keyword>
<organism evidence="2 3">
    <name type="scientific">Pseudonocardia thermophila</name>
    <dbReference type="NCBI Taxonomy" id="1848"/>
    <lineage>
        <taxon>Bacteria</taxon>
        <taxon>Bacillati</taxon>
        <taxon>Actinomycetota</taxon>
        <taxon>Actinomycetes</taxon>
        <taxon>Pseudonocardiales</taxon>
        <taxon>Pseudonocardiaceae</taxon>
        <taxon>Pseudonocardia</taxon>
    </lineage>
</organism>
<dbReference type="AlphaFoldDB" id="A0A1M7AUQ0"/>
<proteinExistence type="predicted"/>
<feature type="transmembrane region" description="Helical" evidence="1">
    <location>
        <begin position="125"/>
        <end position="146"/>
    </location>
</feature>
<protein>
    <recommendedName>
        <fullName evidence="4">DUF4389 domain-containing protein</fullName>
    </recommendedName>
</protein>
<dbReference type="EMBL" id="FRAP01000030">
    <property type="protein sequence ID" value="SHL46401.1"/>
    <property type="molecule type" value="Genomic_DNA"/>
</dbReference>
<evidence type="ECO:0000313" key="3">
    <source>
        <dbReference type="Proteomes" id="UP000184363"/>
    </source>
</evidence>
<sequence>MTAATAGSVRVSARLDTELSRWLWLVKWLLVIPHAVVLAFLWAGFVVLSVVALVAILITGHYPRTIFAYTLGVLRWSWRVAFYTTGGFGTDRYPPFSMGERPDYPATLDIAYPAQLSRGLVLVKWWLLALPHYIVLGFLLGGGYLATRAPQVWVGGGLIALLALFAVVALLFTGRYPRGLFDLVLGFDRWVLRVAAYVALMTDEYPPFRLDLGGEEPETLDIGTPHPADAEVVGNPWTGGRTATVVLGSVLILGGIGALGGGAALTSADFGRDVAGYVTTPTFRVTGTGHALVAEPLRLGPQSSRPSAILGDVRVRAAAASPSGVFVGIAPAVAVAGALNGVAHDELIVPGGSDRPAPRPVLGGAPAASPAELVPWTAQVTGPGTQELQWTPVPGDWAVVVMNADGSRPVVADLSVGLTAPGLAMIQTALFVAGCIALVVGIALVAAALYVAGRQPRPLSSSTSGREQP</sequence>
<feature type="transmembrane region" description="Helical" evidence="1">
    <location>
        <begin position="245"/>
        <end position="265"/>
    </location>
</feature>
<feature type="transmembrane region" description="Helical" evidence="1">
    <location>
        <begin position="28"/>
        <end position="58"/>
    </location>
</feature>
<dbReference type="Proteomes" id="UP000184363">
    <property type="component" value="Unassembled WGS sequence"/>
</dbReference>
<name>A0A1M7AUQ0_PSETH</name>
<keyword evidence="1" id="KW-0812">Transmembrane</keyword>
<dbReference type="RefSeq" id="WP_073460372.1">
    <property type="nucleotide sequence ID" value="NZ_FRAP01000030.1"/>
</dbReference>